<evidence type="ECO:0000256" key="1">
    <source>
        <dbReference type="ARBA" id="ARBA00023015"/>
    </source>
</evidence>
<dbReference type="AlphaFoldDB" id="A0A2V4TTU3"/>
<feature type="domain" description="HTH gntR-type" evidence="4">
    <location>
        <begin position="22"/>
        <end position="89"/>
    </location>
</feature>
<dbReference type="PROSITE" id="PS50949">
    <property type="entry name" value="HTH_GNTR"/>
    <property type="match status" value="1"/>
</dbReference>
<dbReference type="SUPFAM" id="SSF46785">
    <property type="entry name" value="Winged helix' DNA-binding domain"/>
    <property type="match status" value="1"/>
</dbReference>
<accession>A0A2V4TTU3</accession>
<evidence type="ECO:0000256" key="2">
    <source>
        <dbReference type="ARBA" id="ARBA00023125"/>
    </source>
</evidence>
<dbReference type="Proteomes" id="UP000247772">
    <property type="component" value="Unassembled WGS sequence"/>
</dbReference>
<reference evidence="5 6" key="1">
    <citation type="submission" date="2018-06" db="EMBL/GenBank/DDBJ databases">
        <title>Genomic Encyclopedia of Type Strains, Phase IV (KMG-V): Genome sequencing to study the core and pangenomes of soil and plant-associated prokaryotes.</title>
        <authorList>
            <person name="Whitman W."/>
        </authorList>
    </citation>
    <scope>NUCLEOTIDE SEQUENCE [LARGE SCALE GENOMIC DNA]</scope>
    <source>
        <strain evidence="5 6">SRCL-318</strain>
    </source>
</reference>
<dbReference type="EMBL" id="QJSQ01000013">
    <property type="protein sequence ID" value="PYE21613.1"/>
    <property type="molecule type" value="Genomic_DNA"/>
</dbReference>
<dbReference type="RefSeq" id="WP_110855652.1">
    <property type="nucleotide sequence ID" value="NZ_QJSQ01000013.1"/>
</dbReference>
<organism evidence="5 6">
    <name type="scientific">Paraburkholderia silvatlantica</name>
    <dbReference type="NCBI Taxonomy" id="321895"/>
    <lineage>
        <taxon>Bacteria</taxon>
        <taxon>Pseudomonadati</taxon>
        <taxon>Pseudomonadota</taxon>
        <taxon>Betaproteobacteria</taxon>
        <taxon>Burkholderiales</taxon>
        <taxon>Burkholderiaceae</taxon>
        <taxon>Paraburkholderia</taxon>
    </lineage>
</organism>
<dbReference type="InterPro" id="IPR036388">
    <property type="entry name" value="WH-like_DNA-bd_sf"/>
</dbReference>
<dbReference type="GO" id="GO:0003700">
    <property type="term" value="F:DNA-binding transcription factor activity"/>
    <property type="evidence" value="ECO:0007669"/>
    <property type="project" value="InterPro"/>
</dbReference>
<dbReference type="Gene3D" id="1.10.10.10">
    <property type="entry name" value="Winged helix-like DNA-binding domain superfamily/Winged helix DNA-binding domain"/>
    <property type="match status" value="1"/>
</dbReference>
<sequence length="260" mass="29021">MHDIKPNMTLEQSLAIAPDAALSRADRVYYTLRDEIFDMHLLPGDRLTEGAIAERFAVSRTPAREALQRLQSDGLMQGYVRGGWEVVPIDNKRFDDLYEMRQMIETFAVRKLCNGEAPQAGLPLLLDALDRVWKVGRTQRITDGRKLVELDEALHHALVEAAGNDELTSTMRRVTDRIRVVRRLDLVHGDGIAETYEEHAAILDAIRRGDSALSVELVSHHIGGSQASVNGLTMQRLIAARTETGRKATVAAPARPRRTI</sequence>
<dbReference type="Pfam" id="PF00392">
    <property type="entry name" value="GntR"/>
    <property type="match status" value="1"/>
</dbReference>
<dbReference type="InterPro" id="IPR008920">
    <property type="entry name" value="TF_FadR/GntR_C"/>
</dbReference>
<protein>
    <submittedName>
        <fullName evidence="5">GntR family transcriptional regulator</fullName>
    </submittedName>
</protein>
<keyword evidence="2" id="KW-0238">DNA-binding</keyword>
<dbReference type="InterPro" id="IPR011711">
    <property type="entry name" value="GntR_C"/>
</dbReference>
<dbReference type="CDD" id="cd07377">
    <property type="entry name" value="WHTH_GntR"/>
    <property type="match status" value="1"/>
</dbReference>
<name>A0A2V4TTU3_9BURK</name>
<dbReference type="InterPro" id="IPR036390">
    <property type="entry name" value="WH_DNA-bd_sf"/>
</dbReference>
<dbReference type="InterPro" id="IPR000524">
    <property type="entry name" value="Tscrpt_reg_HTH_GntR"/>
</dbReference>
<evidence type="ECO:0000313" key="5">
    <source>
        <dbReference type="EMBL" id="PYE21613.1"/>
    </source>
</evidence>
<keyword evidence="3" id="KW-0804">Transcription</keyword>
<dbReference type="OrthoDB" id="9799812at2"/>
<dbReference type="PANTHER" id="PTHR43537">
    <property type="entry name" value="TRANSCRIPTIONAL REGULATOR, GNTR FAMILY"/>
    <property type="match status" value="1"/>
</dbReference>
<evidence type="ECO:0000256" key="3">
    <source>
        <dbReference type="ARBA" id="ARBA00023163"/>
    </source>
</evidence>
<dbReference type="PANTHER" id="PTHR43537:SF45">
    <property type="entry name" value="GNTR FAMILY REGULATORY PROTEIN"/>
    <property type="match status" value="1"/>
</dbReference>
<gene>
    <name evidence="5" type="ORF">C7410_11336</name>
</gene>
<evidence type="ECO:0000259" key="4">
    <source>
        <dbReference type="PROSITE" id="PS50949"/>
    </source>
</evidence>
<dbReference type="SUPFAM" id="SSF48008">
    <property type="entry name" value="GntR ligand-binding domain-like"/>
    <property type="match status" value="1"/>
</dbReference>
<proteinExistence type="predicted"/>
<dbReference type="SMART" id="SM00895">
    <property type="entry name" value="FCD"/>
    <property type="match status" value="1"/>
</dbReference>
<evidence type="ECO:0000313" key="6">
    <source>
        <dbReference type="Proteomes" id="UP000247772"/>
    </source>
</evidence>
<dbReference type="Gene3D" id="1.20.120.530">
    <property type="entry name" value="GntR ligand-binding domain-like"/>
    <property type="match status" value="1"/>
</dbReference>
<dbReference type="SMART" id="SM00345">
    <property type="entry name" value="HTH_GNTR"/>
    <property type="match status" value="1"/>
</dbReference>
<comment type="caution">
    <text evidence="5">The sequence shown here is derived from an EMBL/GenBank/DDBJ whole genome shotgun (WGS) entry which is preliminary data.</text>
</comment>
<keyword evidence="1" id="KW-0805">Transcription regulation</keyword>
<dbReference type="GO" id="GO:0003677">
    <property type="term" value="F:DNA binding"/>
    <property type="evidence" value="ECO:0007669"/>
    <property type="project" value="UniProtKB-KW"/>
</dbReference>
<dbReference type="Pfam" id="PF07729">
    <property type="entry name" value="FCD"/>
    <property type="match status" value="1"/>
</dbReference>
<dbReference type="PRINTS" id="PR00035">
    <property type="entry name" value="HTHGNTR"/>
</dbReference>